<proteinExistence type="predicted"/>
<dbReference type="PROSITE" id="PS52050">
    <property type="entry name" value="WYL"/>
    <property type="match status" value="1"/>
</dbReference>
<evidence type="ECO:0000313" key="3">
    <source>
        <dbReference type="EMBL" id="KRM11405.1"/>
    </source>
</evidence>
<protein>
    <recommendedName>
        <fullName evidence="5">HTH deoR-type domain-containing protein</fullName>
    </recommendedName>
</protein>
<organism evidence="3 4">
    <name type="scientific">Paucilactobacillus suebicus DSM 5007 = KCTC 3549</name>
    <dbReference type="NCBI Taxonomy" id="1423807"/>
    <lineage>
        <taxon>Bacteria</taxon>
        <taxon>Bacillati</taxon>
        <taxon>Bacillota</taxon>
        <taxon>Bacilli</taxon>
        <taxon>Lactobacillales</taxon>
        <taxon>Lactobacillaceae</taxon>
        <taxon>Paucilactobacillus</taxon>
    </lineage>
</organism>
<reference evidence="3 4" key="1">
    <citation type="journal article" date="2015" name="Genome Announc.">
        <title>Expanding the biotechnology potential of lactobacilli through comparative genomics of 213 strains and associated genera.</title>
        <authorList>
            <person name="Sun Z."/>
            <person name="Harris H.M."/>
            <person name="McCann A."/>
            <person name="Guo C."/>
            <person name="Argimon S."/>
            <person name="Zhang W."/>
            <person name="Yang X."/>
            <person name="Jeffery I.B."/>
            <person name="Cooney J.C."/>
            <person name="Kagawa T.F."/>
            <person name="Liu W."/>
            <person name="Song Y."/>
            <person name="Salvetti E."/>
            <person name="Wrobel A."/>
            <person name="Rasinkangas P."/>
            <person name="Parkhill J."/>
            <person name="Rea M.C."/>
            <person name="O'Sullivan O."/>
            <person name="Ritari J."/>
            <person name="Douillard F.P."/>
            <person name="Paul Ross R."/>
            <person name="Yang R."/>
            <person name="Briner A.E."/>
            <person name="Felis G.E."/>
            <person name="de Vos W.M."/>
            <person name="Barrangou R."/>
            <person name="Klaenhammer T.R."/>
            <person name="Caufield P.W."/>
            <person name="Cui Y."/>
            <person name="Zhang H."/>
            <person name="O'Toole P.W."/>
        </authorList>
    </citation>
    <scope>NUCLEOTIDE SEQUENCE [LARGE SCALE GENOMIC DNA]</scope>
    <source>
        <strain evidence="3 4">DSM 5007</strain>
    </source>
</reference>
<dbReference type="InterPro" id="IPR026881">
    <property type="entry name" value="WYL_dom"/>
</dbReference>
<dbReference type="STRING" id="1423807.FD16_GL000703"/>
<dbReference type="PANTHER" id="PTHR34580:SF9">
    <property type="entry name" value="SLL5097 PROTEIN"/>
    <property type="match status" value="1"/>
</dbReference>
<dbReference type="InterPro" id="IPR036388">
    <property type="entry name" value="WH-like_DNA-bd_sf"/>
</dbReference>
<accession>A0A0R1W1C3</accession>
<sequence>MEKKMKKTLRVTTEIRFINNREQFTLQDLMTEFSISRSTAIRDIAEIQELGLPLTSTPGHNGGYSVLRNQTLPAVTFTPTEIQALFVAFLATTNQQLPYLKNRQAITEKLLTIVPDNLQNELLNLQDLLWFDNTNPDNPSIVELSDQAPAMLSDLISQSVKKRTFKINYQKRNANGPEWHEIYVEHFYNSNSHWYMSSYDFTRNDERTFRVDRVQEIQDSPLHDPIIIHDQIEKRHQPTPNVILELGPMAIERFKRIHQPGKQLQFTDPFQQHAIFKDYIGDNSDGIQMFVDWLLFLGDDVEVREMTDNVRDALKLKVERWG</sequence>
<dbReference type="EMBL" id="AZGF01000019">
    <property type="protein sequence ID" value="KRM11405.1"/>
    <property type="molecule type" value="Genomic_DNA"/>
</dbReference>
<dbReference type="Proteomes" id="UP000051820">
    <property type="component" value="Unassembled WGS sequence"/>
</dbReference>
<comment type="caution">
    <text evidence="3">The sequence shown here is derived from an EMBL/GenBank/DDBJ whole genome shotgun (WGS) entry which is preliminary data.</text>
</comment>
<evidence type="ECO:0000259" key="1">
    <source>
        <dbReference type="Pfam" id="PF08279"/>
    </source>
</evidence>
<dbReference type="InterPro" id="IPR013196">
    <property type="entry name" value="HTH_11"/>
</dbReference>
<name>A0A0R1W1C3_9LACO</name>
<dbReference type="InterPro" id="IPR051534">
    <property type="entry name" value="CBASS_pafABC_assoc_protein"/>
</dbReference>
<dbReference type="Pfam" id="PF08279">
    <property type="entry name" value="HTH_11"/>
    <property type="match status" value="1"/>
</dbReference>
<dbReference type="PANTHER" id="PTHR34580">
    <property type="match status" value="1"/>
</dbReference>
<dbReference type="AlphaFoldDB" id="A0A0R1W1C3"/>
<evidence type="ECO:0000259" key="2">
    <source>
        <dbReference type="Pfam" id="PF13280"/>
    </source>
</evidence>
<evidence type="ECO:0008006" key="5">
    <source>
        <dbReference type="Google" id="ProtNLM"/>
    </source>
</evidence>
<dbReference type="InterPro" id="IPR036390">
    <property type="entry name" value="WH_DNA-bd_sf"/>
</dbReference>
<keyword evidence="4" id="KW-1185">Reference proteome</keyword>
<dbReference type="Pfam" id="PF13280">
    <property type="entry name" value="WYL"/>
    <property type="match status" value="1"/>
</dbReference>
<dbReference type="SUPFAM" id="SSF46785">
    <property type="entry name" value="Winged helix' DNA-binding domain"/>
    <property type="match status" value="1"/>
</dbReference>
<dbReference type="eggNOG" id="COG2378">
    <property type="taxonomic scope" value="Bacteria"/>
</dbReference>
<feature type="domain" description="Helix-turn-helix type 11" evidence="1">
    <location>
        <begin position="15"/>
        <end position="64"/>
    </location>
</feature>
<dbReference type="PATRIC" id="fig|1423807.3.peg.713"/>
<gene>
    <name evidence="3" type="ORF">FD16_GL000703</name>
</gene>
<feature type="domain" description="WYL" evidence="2">
    <location>
        <begin position="159"/>
        <end position="218"/>
    </location>
</feature>
<evidence type="ECO:0000313" key="4">
    <source>
        <dbReference type="Proteomes" id="UP000051820"/>
    </source>
</evidence>
<dbReference type="Gene3D" id="1.10.10.10">
    <property type="entry name" value="Winged helix-like DNA-binding domain superfamily/Winged helix DNA-binding domain"/>
    <property type="match status" value="1"/>
</dbReference>